<dbReference type="HOGENOM" id="CLU_3087356_0_0_1"/>
<evidence type="ECO:0000313" key="1">
    <source>
        <dbReference type="EMBL" id="EJT68078.1"/>
    </source>
</evidence>
<reference evidence="1" key="2">
    <citation type="submission" date="2010-07" db="EMBL/GenBank/DDBJ databases">
        <authorList>
            <consortium name="The Broad Institute Genome Sequencing Platform"/>
            <consortium name="Broad Institute Genome Sequencing Center for Infectious Disease"/>
            <person name="Ma L.-J."/>
            <person name="Dead R."/>
            <person name="Young S."/>
            <person name="Zeng Q."/>
            <person name="Koehrsen M."/>
            <person name="Alvarado L."/>
            <person name="Berlin A."/>
            <person name="Chapman S.B."/>
            <person name="Chen Z."/>
            <person name="Freedman E."/>
            <person name="Gellesch M."/>
            <person name="Goldberg J."/>
            <person name="Griggs A."/>
            <person name="Gujja S."/>
            <person name="Heilman E.R."/>
            <person name="Heiman D."/>
            <person name="Hepburn T."/>
            <person name="Howarth C."/>
            <person name="Jen D."/>
            <person name="Larson L."/>
            <person name="Mehta T."/>
            <person name="Neiman D."/>
            <person name="Pearson M."/>
            <person name="Roberts A."/>
            <person name="Saif S."/>
            <person name="Shea T."/>
            <person name="Shenoy N."/>
            <person name="Sisk P."/>
            <person name="Stolte C."/>
            <person name="Sykes S."/>
            <person name="Walk T."/>
            <person name="White J."/>
            <person name="Yandava C."/>
            <person name="Haas B."/>
            <person name="Nusbaum C."/>
            <person name="Birren B."/>
        </authorList>
    </citation>
    <scope>NUCLEOTIDE SEQUENCE</scope>
    <source>
        <strain evidence="1">R3-111a-1</strain>
    </source>
</reference>
<sequence>MAYFPGGEKGQGEEVDRILLLGQVIYTRFELSPCAPRWCASSMGEESGRCVF</sequence>
<accession>J3PL91</accession>
<reference evidence="2" key="5">
    <citation type="submission" date="2018-04" db="UniProtKB">
        <authorList>
            <consortium name="EnsemblFungi"/>
        </authorList>
    </citation>
    <scope>IDENTIFICATION</scope>
    <source>
        <strain evidence="2">R3-111a-1</strain>
    </source>
</reference>
<dbReference type="Proteomes" id="UP000006039">
    <property type="component" value="Unassembled WGS sequence"/>
</dbReference>
<name>J3PL91_GAET3</name>
<reference evidence="2" key="4">
    <citation type="journal article" date="2015" name="G3 (Bethesda)">
        <title>Genome sequences of three phytopathogenic species of the Magnaporthaceae family of fungi.</title>
        <authorList>
            <person name="Okagaki L.H."/>
            <person name="Nunes C.C."/>
            <person name="Sailsbery J."/>
            <person name="Clay B."/>
            <person name="Brown D."/>
            <person name="John T."/>
            <person name="Oh Y."/>
            <person name="Young N."/>
            <person name="Fitzgerald M."/>
            <person name="Haas B.J."/>
            <person name="Zeng Q."/>
            <person name="Young S."/>
            <person name="Adiconis X."/>
            <person name="Fan L."/>
            <person name="Levin J.Z."/>
            <person name="Mitchell T.K."/>
            <person name="Okubara P.A."/>
            <person name="Farman M.L."/>
            <person name="Kohn L.M."/>
            <person name="Birren B."/>
            <person name="Ma L.-J."/>
            <person name="Dean R.A."/>
        </authorList>
    </citation>
    <scope>NUCLEOTIDE SEQUENCE</scope>
    <source>
        <strain evidence="2">R3-111a-1</strain>
    </source>
</reference>
<reference evidence="3" key="1">
    <citation type="submission" date="2010-07" db="EMBL/GenBank/DDBJ databases">
        <title>The genome sequence of Gaeumannomyces graminis var. tritici strain R3-111a-1.</title>
        <authorList>
            <consortium name="The Broad Institute Genome Sequencing Platform"/>
            <person name="Ma L.-J."/>
            <person name="Dead R."/>
            <person name="Young S."/>
            <person name="Zeng Q."/>
            <person name="Koehrsen M."/>
            <person name="Alvarado L."/>
            <person name="Berlin A."/>
            <person name="Chapman S.B."/>
            <person name="Chen Z."/>
            <person name="Freedman E."/>
            <person name="Gellesch M."/>
            <person name="Goldberg J."/>
            <person name="Griggs A."/>
            <person name="Gujja S."/>
            <person name="Heilman E.R."/>
            <person name="Heiman D."/>
            <person name="Hepburn T."/>
            <person name="Howarth C."/>
            <person name="Jen D."/>
            <person name="Larson L."/>
            <person name="Mehta T."/>
            <person name="Neiman D."/>
            <person name="Pearson M."/>
            <person name="Roberts A."/>
            <person name="Saif S."/>
            <person name="Shea T."/>
            <person name="Shenoy N."/>
            <person name="Sisk P."/>
            <person name="Stolte C."/>
            <person name="Sykes S."/>
            <person name="Walk T."/>
            <person name="White J."/>
            <person name="Yandava C."/>
            <person name="Haas B."/>
            <person name="Nusbaum C."/>
            <person name="Birren B."/>
        </authorList>
    </citation>
    <scope>NUCLEOTIDE SEQUENCE [LARGE SCALE GENOMIC DNA]</scope>
    <source>
        <strain evidence="3">R3-111a-1</strain>
    </source>
</reference>
<dbReference type="RefSeq" id="XP_009230534.1">
    <property type="nucleotide sequence ID" value="XM_009232270.1"/>
</dbReference>
<dbReference type="AlphaFoldDB" id="J3PL91"/>
<dbReference type="GeneID" id="20354801"/>
<protein>
    <submittedName>
        <fullName evidence="1 2">Uncharacterized protein</fullName>
    </submittedName>
</protein>
<evidence type="ECO:0000313" key="3">
    <source>
        <dbReference type="Proteomes" id="UP000006039"/>
    </source>
</evidence>
<proteinExistence type="predicted"/>
<gene>
    <name evidence="2" type="primary">20354801</name>
    <name evidence="1" type="ORF">GGTG_14343</name>
</gene>
<dbReference type="EMBL" id="GL385668">
    <property type="protein sequence ID" value="EJT68078.1"/>
    <property type="molecule type" value="Genomic_DNA"/>
</dbReference>
<evidence type="ECO:0000313" key="2">
    <source>
        <dbReference type="EnsemblFungi" id="EJT68078"/>
    </source>
</evidence>
<organism evidence="1">
    <name type="scientific">Gaeumannomyces tritici (strain R3-111a-1)</name>
    <name type="common">Wheat and barley take-all root rot fungus</name>
    <name type="synonym">Gaeumannomyces graminis var. tritici</name>
    <dbReference type="NCBI Taxonomy" id="644352"/>
    <lineage>
        <taxon>Eukaryota</taxon>
        <taxon>Fungi</taxon>
        <taxon>Dikarya</taxon>
        <taxon>Ascomycota</taxon>
        <taxon>Pezizomycotina</taxon>
        <taxon>Sordariomycetes</taxon>
        <taxon>Sordariomycetidae</taxon>
        <taxon>Magnaporthales</taxon>
        <taxon>Magnaporthaceae</taxon>
        <taxon>Gaeumannomyces</taxon>
    </lineage>
</organism>
<keyword evidence="3" id="KW-1185">Reference proteome</keyword>
<dbReference type="VEuPathDB" id="FungiDB:GGTG_14343"/>
<dbReference type="EnsemblFungi" id="EJT68078">
    <property type="protein sequence ID" value="EJT68078"/>
    <property type="gene ID" value="GGTG_14343"/>
</dbReference>
<reference evidence="1" key="3">
    <citation type="submission" date="2010-09" db="EMBL/GenBank/DDBJ databases">
        <title>Annotation of Gaeumannomyces graminis var. tritici R3-111a-1.</title>
        <authorList>
            <consortium name="The Broad Institute Genome Sequencing Platform"/>
            <person name="Ma L.-J."/>
            <person name="Dead R."/>
            <person name="Young S.K."/>
            <person name="Zeng Q."/>
            <person name="Gargeya S."/>
            <person name="Fitzgerald M."/>
            <person name="Haas B."/>
            <person name="Abouelleil A."/>
            <person name="Alvarado L."/>
            <person name="Arachchi H.M."/>
            <person name="Berlin A."/>
            <person name="Brown A."/>
            <person name="Chapman S.B."/>
            <person name="Chen Z."/>
            <person name="Dunbar C."/>
            <person name="Freedman E."/>
            <person name="Gearin G."/>
            <person name="Gellesch M."/>
            <person name="Goldberg J."/>
            <person name="Griggs A."/>
            <person name="Gujja S."/>
            <person name="Heiman D."/>
            <person name="Howarth C."/>
            <person name="Larson L."/>
            <person name="Lui A."/>
            <person name="MacDonald P.J.P."/>
            <person name="Mehta T."/>
            <person name="Montmayeur A."/>
            <person name="Murphy C."/>
            <person name="Neiman D."/>
            <person name="Pearson M."/>
            <person name="Priest M."/>
            <person name="Roberts A."/>
            <person name="Saif S."/>
            <person name="Shea T."/>
            <person name="Shenoy N."/>
            <person name="Sisk P."/>
            <person name="Stolte C."/>
            <person name="Sykes S."/>
            <person name="Yandava C."/>
            <person name="Wortman J."/>
            <person name="Nusbaum C."/>
            <person name="Birren B."/>
        </authorList>
    </citation>
    <scope>NUCLEOTIDE SEQUENCE</scope>
    <source>
        <strain evidence="1">R3-111a-1</strain>
    </source>
</reference>